<dbReference type="GO" id="GO:0007411">
    <property type="term" value="P:axon guidance"/>
    <property type="evidence" value="ECO:0007669"/>
    <property type="project" value="TreeGrafter"/>
</dbReference>
<evidence type="ECO:0000256" key="3">
    <source>
        <dbReference type="SAM" id="Phobius"/>
    </source>
</evidence>
<proteinExistence type="predicted"/>
<protein>
    <submittedName>
        <fullName evidence="6">Fibroblast growth factor receptor-like 1</fullName>
    </submittedName>
</protein>
<keyword evidence="3" id="KW-0472">Membrane</keyword>
<dbReference type="SUPFAM" id="SSF48726">
    <property type="entry name" value="Immunoglobulin"/>
    <property type="match status" value="3"/>
</dbReference>
<feature type="domain" description="Ig-like" evidence="5">
    <location>
        <begin position="46"/>
        <end position="137"/>
    </location>
</feature>
<keyword evidence="6" id="KW-0675">Receptor</keyword>
<keyword evidence="7" id="KW-1185">Reference proteome</keyword>
<feature type="signal peptide" evidence="4">
    <location>
        <begin position="1"/>
        <end position="30"/>
    </location>
</feature>
<dbReference type="SMART" id="SM00409">
    <property type="entry name" value="IG"/>
    <property type="match status" value="3"/>
</dbReference>
<feature type="transmembrane region" description="Helical" evidence="3">
    <location>
        <begin position="391"/>
        <end position="413"/>
    </location>
</feature>
<dbReference type="PROSITE" id="PS50835">
    <property type="entry name" value="IG_LIKE"/>
    <property type="match status" value="3"/>
</dbReference>
<evidence type="ECO:0000256" key="4">
    <source>
        <dbReference type="SAM" id="SignalP"/>
    </source>
</evidence>
<feature type="domain" description="Ig-like" evidence="5">
    <location>
        <begin position="260"/>
        <end position="370"/>
    </location>
</feature>
<dbReference type="AlphaFoldDB" id="A0A226DFX8"/>
<keyword evidence="3" id="KW-0812">Transmembrane</keyword>
<evidence type="ECO:0000313" key="7">
    <source>
        <dbReference type="Proteomes" id="UP000198287"/>
    </source>
</evidence>
<dbReference type="GO" id="GO:0005886">
    <property type="term" value="C:plasma membrane"/>
    <property type="evidence" value="ECO:0007669"/>
    <property type="project" value="TreeGrafter"/>
</dbReference>
<dbReference type="InterPro" id="IPR003599">
    <property type="entry name" value="Ig_sub"/>
</dbReference>
<gene>
    <name evidence="6" type="ORF">Fcan01_21250</name>
</gene>
<feature type="compositionally biased region" description="Basic residues" evidence="2">
    <location>
        <begin position="569"/>
        <end position="578"/>
    </location>
</feature>
<feature type="domain" description="Ig-like" evidence="5">
    <location>
        <begin position="165"/>
        <end position="253"/>
    </location>
</feature>
<dbReference type="InterPro" id="IPR013783">
    <property type="entry name" value="Ig-like_fold"/>
</dbReference>
<sequence length="651" mass="72425">MMDERAASSRFQSVMVICLLILMGAEMLTALSPVRKASDQLISGAPADRTSRKIVAELKDVELQCPIPHVQQHVQHVEWYKQNPGGRGKKRITQFRNRYELSNGEIKIHSLTTEDGGTYVCKVGNKSELHFIQLIVSGEQTIKTNHLKISQNRKGSSSEEAYSEPHIAKNLLPKQKVYHQAKGQPIVFLKCESSGNPKPTITWYKNGAMVSSSTTNVSTLKLLNVSQVDSGLYKCEAVNLFGISRYEVTIQVTDYWFGASEILELTPRNVTVTEGATVNISCIAKFEMNPWFSWVRKVASNKTESNKVFFHLGTSSYYEVLKSTVMKPRGENGVFSTDLLITNVTRNDSGVYYCAVAGLQGYNLSEATITVEPGPSQFLGSHIKGMAAQWAILWTISFIFLVMLVILCFVNLYGCRPHKPTIKPVSPTNSKSQHCHLPESSPLTMSTQCTTQESFVPLMVGGGGGGSGSYSGLSSFAGDSFESDYDSPSASNVLIYQHQHHPRPISSWGTSNASSTGHTFYDHKSYRPNSICSDYQCNSSVSNPTSSQCHMACCHHIGGAREIEVHRPRHHVHHHHKSLVGSTRSSSKNYGRQSSSYYYNPHHPPACPSSSPWQTNYPTYEEDDYYPSTDCESCVQKHDPILSNEQIYHYQ</sequence>
<evidence type="ECO:0000313" key="6">
    <source>
        <dbReference type="EMBL" id="OXA43888.1"/>
    </source>
</evidence>
<dbReference type="GO" id="GO:0098632">
    <property type="term" value="F:cell-cell adhesion mediator activity"/>
    <property type="evidence" value="ECO:0007669"/>
    <property type="project" value="TreeGrafter"/>
</dbReference>
<evidence type="ECO:0000259" key="5">
    <source>
        <dbReference type="PROSITE" id="PS50835"/>
    </source>
</evidence>
<evidence type="ECO:0000256" key="1">
    <source>
        <dbReference type="ARBA" id="ARBA00023319"/>
    </source>
</evidence>
<dbReference type="OrthoDB" id="5984265at2759"/>
<dbReference type="STRING" id="158441.A0A226DFX8"/>
<dbReference type="InterPro" id="IPR036179">
    <property type="entry name" value="Ig-like_dom_sf"/>
</dbReference>
<dbReference type="PANTHER" id="PTHR10075">
    <property type="entry name" value="BASIGIN RELATED"/>
    <property type="match status" value="1"/>
</dbReference>
<keyword evidence="3" id="KW-1133">Transmembrane helix</keyword>
<feature type="region of interest" description="Disordered" evidence="2">
    <location>
        <begin position="569"/>
        <end position="595"/>
    </location>
</feature>
<dbReference type="SMART" id="SM00406">
    <property type="entry name" value="IGv"/>
    <property type="match status" value="2"/>
</dbReference>
<dbReference type="Pfam" id="PF13927">
    <property type="entry name" value="Ig_3"/>
    <property type="match status" value="1"/>
</dbReference>
<dbReference type="Proteomes" id="UP000198287">
    <property type="component" value="Unassembled WGS sequence"/>
</dbReference>
<dbReference type="InterPro" id="IPR007110">
    <property type="entry name" value="Ig-like_dom"/>
</dbReference>
<keyword evidence="4" id="KW-0732">Signal</keyword>
<feature type="chain" id="PRO_5012759327" evidence="4">
    <location>
        <begin position="31"/>
        <end position="651"/>
    </location>
</feature>
<dbReference type="EMBL" id="LNIX01000020">
    <property type="protein sequence ID" value="OXA43888.1"/>
    <property type="molecule type" value="Genomic_DNA"/>
</dbReference>
<dbReference type="InterPro" id="IPR003598">
    <property type="entry name" value="Ig_sub2"/>
</dbReference>
<comment type="caution">
    <text evidence="6">The sequence shown here is derived from an EMBL/GenBank/DDBJ whole genome shotgun (WGS) entry which is preliminary data.</text>
</comment>
<evidence type="ECO:0000256" key="2">
    <source>
        <dbReference type="SAM" id="MobiDB-lite"/>
    </source>
</evidence>
<keyword evidence="1" id="KW-0393">Immunoglobulin domain</keyword>
<accession>A0A226DFX8</accession>
<reference evidence="6 7" key="1">
    <citation type="submission" date="2015-12" db="EMBL/GenBank/DDBJ databases">
        <title>The genome of Folsomia candida.</title>
        <authorList>
            <person name="Faddeeva A."/>
            <person name="Derks M.F."/>
            <person name="Anvar Y."/>
            <person name="Smit S."/>
            <person name="Van Straalen N."/>
            <person name="Roelofs D."/>
        </authorList>
    </citation>
    <scope>NUCLEOTIDE SEQUENCE [LARGE SCALE GENOMIC DNA]</scope>
    <source>
        <strain evidence="6 7">VU population</strain>
        <tissue evidence="6">Whole body</tissue>
    </source>
</reference>
<dbReference type="CDD" id="cd00099">
    <property type="entry name" value="IgV"/>
    <property type="match status" value="1"/>
</dbReference>
<feature type="compositionally biased region" description="Polar residues" evidence="2">
    <location>
        <begin position="580"/>
        <end position="595"/>
    </location>
</feature>
<dbReference type="GO" id="GO:0030424">
    <property type="term" value="C:axon"/>
    <property type="evidence" value="ECO:0007669"/>
    <property type="project" value="TreeGrafter"/>
</dbReference>
<dbReference type="Pfam" id="PF07686">
    <property type="entry name" value="V-set"/>
    <property type="match status" value="2"/>
</dbReference>
<dbReference type="GO" id="GO:0070593">
    <property type="term" value="P:dendrite self-avoidance"/>
    <property type="evidence" value="ECO:0007669"/>
    <property type="project" value="TreeGrafter"/>
</dbReference>
<dbReference type="GO" id="GO:0007156">
    <property type="term" value="P:homophilic cell adhesion via plasma membrane adhesion molecules"/>
    <property type="evidence" value="ECO:0007669"/>
    <property type="project" value="TreeGrafter"/>
</dbReference>
<dbReference type="Gene3D" id="2.60.40.10">
    <property type="entry name" value="Immunoglobulins"/>
    <property type="match status" value="3"/>
</dbReference>
<organism evidence="6 7">
    <name type="scientific">Folsomia candida</name>
    <name type="common">Springtail</name>
    <dbReference type="NCBI Taxonomy" id="158441"/>
    <lineage>
        <taxon>Eukaryota</taxon>
        <taxon>Metazoa</taxon>
        <taxon>Ecdysozoa</taxon>
        <taxon>Arthropoda</taxon>
        <taxon>Hexapoda</taxon>
        <taxon>Collembola</taxon>
        <taxon>Entomobryomorpha</taxon>
        <taxon>Isotomoidea</taxon>
        <taxon>Isotomidae</taxon>
        <taxon>Proisotominae</taxon>
        <taxon>Folsomia</taxon>
    </lineage>
</organism>
<dbReference type="PANTHER" id="PTHR10075:SF100">
    <property type="entry name" value="FASCICLIN-2"/>
    <property type="match status" value="1"/>
</dbReference>
<dbReference type="InterPro" id="IPR013106">
    <property type="entry name" value="Ig_V-set"/>
</dbReference>
<name>A0A226DFX8_FOLCA</name>
<dbReference type="CDD" id="cd00096">
    <property type="entry name" value="Ig"/>
    <property type="match status" value="2"/>
</dbReference>
<dbReference type="SMART" id="SM00408">
    <property type="entry name" value="IGc2"/>
    <property type="match status" value="3"/>
</dbReference>